<evidence type="ECO:0000313" key="1">
    <source>
        <dbReference type="EMBL" id="SIT52148.1"/>
    </source>
</evidence>
<organism evidence="1 2">
    <name type="scientific">Paraburkholderia piptadeniae</name>
    <dbReference type="NCBI Taxonomy" id="1701573"/>
    <lineage>
        <taxon>Bacteria</taxon>
        <taxon>Pseudomonadati</taxon>
        <taxon>Pseudomonadota</taxon>
        <taxon>Betaproteobacteria</taxon>
        <taxon>Burkholderiales</taxon>
        <taxon>Burkholderiaceae</taxon>
        <taxon>Paraburkholderia</taxon>
    </lineage>
</organism>
<evidence type="ECO:0008006" key="3">
    <source>
        <dbReference type="Google" id="ProtNLM"/>
    </source>
</evidence>
<comment type="caution">
    <text evidence="1">The sequence shown here is derived from an EMBL/GenBank/DDBJ whole genome shotgun (WGS) entry which is preliminary data.</text>
</comment>
<protein>
    <recommendedName>
        <fullName evidence="3">Transposase</fullName>
    </recommendedName>
</protein>
<dbReference type="AlphaFoldDB" id="A0A1N7SXN9"/>
<dbReference type="Proteomes" id="UP000195569">
    <property type="component" value="Unassembled WGS sequence"/>
</dbReference>
<dbReference type="EMBL" id="CYGY02000204">
    <property type="protein sequence ID" value="SIT52148.1"/>
    <property type="molecule type" value="Genomic_DNA"/>
</dbReference>
<proteinExistence type="predicted"/>
<name>A0A1N7SXN9_9BURK</name>
<sequence length="100" mass="11398">MRQSRREALIPMNVAFEPGARAGLLPTQLRGYPGAKADLPELAQVKKIFLGAVARVNNRVENSHRPTCSRERQIAGFAMRAHRYFFRACFGLNRRHFALF</sequence>
<keyword evidence="2" id="KW-1185">Reference proteome</keyword>
<accession>A0A1N7SXN9</accession>
<reference evidence="1" key="1">
    <citation type="submission" date="2016-12" db="EMBL/GenBank/DDBJ databases">
        <authorList>
            <person name="Moulin L."/>
        </authorList>
    </citation>
    <scope>NUCLEOTIDE SEQUENCE [LARGE SCALE GENOMIC DNA]</scope>
    <source>
        <strain evidence="1">STM 7183</strain>
    </source>
</reference>
<evidence type="ECO:0000313" key="2">
    <source>
        <dbReference type="Proteomes" id="UP000195569"/>
    </source>
</evidence>
<gene>
    <name evidence="1" type="ORF">BN2476_2040013</name>
</gene>